<accession>A0A433CZW7</accession>
<reference evidence="1 2" key="1">
    <citation type="journal article" date="2018" name="New Phytol.">
        <title>Phylogenomics of Endogonaceae and evolution of mycorrhizas within Mucoromycota.</title>
        <authorList>
            <person name="Chang Y."/>
            <person name="Desiro A."/>
            <person name="Na H."/>
            <person name="Sandor L."/>
            <person name="Lipzen A."/>
            <person name="Clum A."/>
            <person name="Barry K."/>
            <person name="Grigoriev I.V."/>
            <person name="Martin F.M."/>
            <person name="Stajich J.E."/>
            <person name="Smith M.E."/>
            <person name="Bonito G."/>
            <person name="Spatafora J.W."/>
        </authorList>
    </citation>
    <scope>NUCLEOTIDE SEQUENCE [LARGE SCALE GENOMIC DNA]</scope>
    <source>
        <strain evidence="1 2">GMNB39</strain>
    </source>
</reference>
<sequence>MQLKGQWIEARNGQLPEKVVFSASLAYLKPHRDIKWILTVPAIWSDAESRSCLKLPKWQVSALAAVGTGAGSGQPMVSSLGRFNLE</sequence>
<comment type="caution">
    <text evidence="1">The sequence shown here is derived from an EMBL/GenBank/DDBJ whole genome shotgun (WGS) entry which is preliminary data.</text>
</comment>
<dbReference type="OrthoDB" id="2963168at2759"/>
<protein>
    <submittedName>
        <fullName evidence="1">Uncharacterized protein</fullName>
    </submittedName>
</protein>
<gene>
    <name evidence="1" type="ORF">BC936DRAFT_149895</name>
</gene>
<keyword evidence="2" id="KW-1185">Reference proteome</keyword>
<dbReference type="AlphaFoldDB" id="A0A433CZW7"/>
<evidence type="ECO:0000313" key="1">
    <source>
        <dbReference type="EMBL" id="RUP44134.1"/>
    </source>
</evidence>
<name>A0A433CZW7_9FUNG</name>
<organism evidence="1 2">
    <name type="scientific">Jimgerdemannia flammicorona</name>
    <dbReference type="NCBI Taxonomy" id="994334"/>
    <lineage>
        <taxon>Eukaryota</taxon>
        <taxon>Fungi</taxon>
        <taxon>Fungi incertae sedis</taxon>
        <taxon>Mucoromycota</taxon>
        <taxon>Mucoromycotina</taxon>
        <taxon>Endogonomycetes</taxon>
        <taxon>Endogonales</taxon>
        <taxon>Endogonaceae</taxon>
        <taxon>Jimgerdemannia</taxon>
    </lineage>
</organism>
<proteinExistence type="predicted"/>
<dbReference type="EMBL" id="RBNI01009531">
    <property type="protein sequence ID" value="RUP44134.1"/>
    <property type="molecule type" value="Genomic_DNA"/>
</dbReference>
<dbReference type="Proteomes" id="UP000268093">
    <property type="component" value="Unassembled WGS sequence"/>
</dbReference>
<evidence type="ECO:0000313" key="2">
    <source>
        <dbReference type="Proteomes" id="UP000268093"/>
    </source>
</evidence>